<proteinExistence type="predicted"/>
<reference evidence="1 2" key="1">
    <citation type="submission" date="2015-12" db="EMBL/GenBank/DDBJ databases">
        <authorList>
            <person name="Shamseldin A."/>
            <person name="Moawad H."/>
            <person name="Abd El-Rahim W.M."/>
            <person name="Sadowsky M.J."/>
        </authorList>
    </citation>
    <scope>NUCLEOTIDE SEQUENCE [LARGE SCALE GENOMIC DNA]</scope>
    <source>
        <strain evidence="1 2">S43</strain>
    </source>
</reference>
<name>A0A2N4SXG9_9MICC</name>
<organism evidence="1 2">
    <name type="scientific">Kocuria flava</name>
    <dbReference type="NCBI Taxonomy" id="446860"/>
    <lineage>
        <taxon>Bacteria</taxon>
        <taxon>Bacillati</taxon>
        <taxon>Actinomycetota</taxon>
        <taxon>Actinomycetes</taxon>
        <taxon>Micrococcales</taxon>
        <taxon>Micrococcaceae</taxon>
        <taxon>Kocuria</taxon>
    </lineage>
</organism>
<comment type="caution">
    <text evidence="1">The sequence shown here is derived from an EMBL/GenBank/DDBJ whole genome shotgun (WGS) entry which is preliminary data.</text>
</comment>
<evidence type="ECO:0000313" key="2">
    <source>
        <dbReference type="Proteomes" id="UP000234632"/>
    </source>
</evidence>
<protein>
    <submittedName>
        <fullName evidence="1">Uncharacterized protein</fullName>
    </submittedName>
</protein>
<dbReference type="EMBL" id="LOMZ01000005">
    <property type="protein sequence ID" value="PLC10674.1"/>
    <property type="molecule type" value="Genomic_DNA"/>
</dbReference>
<dbReference type="Proteomes" id="UP000234632">
    <property type="component" value="Unassembled WGS sequence"/>
</dbReference>
<sequence>MLAQAGLPVERLFVPVGERRMLVTTLPGVLERLDTTVLSRSHYISKMIAAATVGLFDAALNYLWDELVSELRRRVAGFDLKYFFDIAAGANADLRKGLKSEEDLTKLDDARILSAALAIGLLTDTGYQRLDHIRFMRNHASAAHPNQVTLTGLDLANWLQICITEVINTPPDTVTANTGRLLANIKAAVLDKAAVDAAAAFFDQLPHDRAATLANGLFGLYTDPGRTVTVADNVRILWPQLWPFVSEETRSGYGLRHARALASAETQFATAARELIELVGGSSYLTPEVRAVEMADALDVLDTAHAGFNNFYNEPAPARRVAELAGDQGDVPEAVRPRYVRTVIEYFLGNGFGVSSAAATHYEKMIKAFAPGDAGIALRLFMDPRISSLLSSTVGRHQWVEVMDILEPKLTSTRDRNLMKAVRAFTGPLEQMRLDTGIKKLATATTP</sequence>
<accession>A0A2N4SXG9</accession>
<evidence type="ECO:0000313" key="1">
    <source>
        <dbReference type="EMBL" id="PLC10674.1"/>
    </source>
</evidence>
<dbReference type="AlphaFoldDB" id="A0A2N4SXG9"/>
<gene>
    <name evidence="1" type="ORF">AUQ48_17305</name>
</gene>